<reference evidence="2" key="1">
    <citation type="journal article" date="2023" name="Mol. Phylogenet. Evol.">
        <title>Genome-scale phylogeny and comparative genomics of the fungal order Sordariales.</title>
        <authorList>
            <person name="Hensen N."/>
            <person name="Bonometti L."/>
            <person name="Westerberg I."/>
            <person name="Brannstrom I.O."/>
            <person name="Guillou S."/>
            <person name="Cros-Aarteil S."/>
            <person name="Calhoun S."/>
            <person name="Haridas S."/>
            <person name="Kuo A."/>
            <person name="Mondo S."/>
            <person name="Pangilinan J."/>
            <person name="Riley R."/>
            <person name="LaButti K."/>
            <person name="Andreopoulos B."/>
            <person name="Lipzen A."/>
            <person name="Chen C."/>
            <person name="Yan M."/>
            <person name="Daum C."/>
            <person name="Ng V."/>
            <person name="Clum A."/>
            <person name="Steindorff A."/>
            <person name="Ohm R.A."/>
            <person name="Martin F."/>
            <person name="Silar P."/>
            <person name="Natvig D.O."/>
            <person name="Lalanne C."/>
            <person name="Gautier V."/>
            <person name="Ament-Velasquez S.L."/>
            <person name="Kruys A."/>
            <person name="Hutchinson M.I."/>
            <person name="Powell A.J."/>
            <person name="Barry K."/>
            <person name="Miller A.N."/>
            <person name="Grigoriev I.V."/>
            <person name="Debuchy R."/>
            <person name="Gladieux P."/>
            <person name="Hiltunen Thoren M."/>
            <person name="Johannesson H."/>
        </authorList>
    </citation>
    <scope>NUCLEOTIDE SEQUENCE</scope>
    <source>
        <strain evidence="2">CBS 314.62</strain>
    </source>
</reference>
<dbReference type="EMBL" id="JAULSO010000005">
    <property type="protein sequence ID" value="KAK3682818.1"/>
    <property type="molecule type" value="Genomic_DNA"/>
</dbReference>
<reference evidence="2" key="2">
    <citation type="submission" date="2023-06" db="EMBL/GenBank/DDBJ databases">
        <authorList>
            <consortium name="Lawrence Berkeley National Laboratory"/>
            <person name="Haridas S."/>
            <person name="Hensen N."/>
            <person name="Bonometti L."/>
            <person name="Westerberg I."/>
            <person name="Brannstrom I.O."/>
            <person name="Guillou S."/>
            <person name="Cros-Aarteil S."/>
            <person name="Calhoun S."/>
            <person name="Kuo A."/>
            <person name="Mondo S."/>
            <person name="Pangilinan J."/>
            <person name="Riley R."/>
            <person name="Labutti K."/>
            <person name="Andreopoulos B."/>
            <person name="Lipzen A."/>
            <person name="Chen C."/>
            <person name="Yanf M."/>
            <person name="Daum C."/>
            <person name="Ng V."/>
            <person name="Clum A."/>
            <person name="Steindorff A."/>
            <person name="Ohm R."/>
            <person name="Martin F."/>
            <person name="Silar P."/>
            <person name="Natvig D."/>
            <person name="Lalanne C."/>
            <person name="Gautier V."/>
            <person name="Ament-Velasquez S.L."/>
            <person name="Kruys A."/>
            <person name="Hutchinson M.I."/>
            <person name="Powell A.J."/>
            <person name="Barry K."/>
            <person name="Miller A.N."/>
            <person name="Grigoriev I.V."/>
            <person name="Debuchy R."/>
            <person name="Gladieux P."/>
            <person name="Thoren M.H."/>
            <person name="Johannesson H."/>
        </authorList>
    </citation>
    <scope>NUCLEOTIDE SEQUENCE</scope>
    <source>
        <strain evidence="2">CBS 314.62</strain>
    </source>
</reference>
<gene>
    <name evidence="2" type="ORF">B0T22DRAFT_295024</name>
</gene>
<proteinExistence type="predicted"/>
<name>A0AAE1C8F7_9PEZI</name>
<sequence>MLDLDAATISAIAALVVAGIALVVALAQALQQYFITGQLIRLCDSVVFGPLPGQGHRIWQPTQFRFRVIYSLPQINLQADLWPGGVGSITKSYSIGKDPLPPLANARTTGQDALVAASYNSPRRSDSVISYKKSFRWLNPVSWVRSRRTRQDDSSDASTFTRTSTRSSAMMSPRSSVSSLHVGQDAIPSDNLKPKFDFRRV</sequence>
<evidence type="ECO:0000256" key="1">
    <source>
        <dbReference type="SAM" id="MobiDB-lite"/>
    </source>
</evidence>
<comment type="caution">
    <text evidence="2">The sequence shown here is derived from an EMBL/GenBank/DDBJ whole genome shotgun (WGS) entry which is preliminary data.</text>
</comment>
<evidence type="ECO:0000313" key="2">
    <source>
        <dbReference type="EMBL" id="KAK3682818.1"/>
    </source>
</evidence>
<organism evidence="2 3">
    <name type="scientific">Podospora appendiculata</name>
    <dbReference type="NCBI Taxonomy" id="314037"/>
    <lineage>
        <taxon>Eukaryota</taxon>
        <taxon>Fungi</taxon>
        <taxon>Dikarya</taxon>
        <taxon>Ascomycota</taxon>
        <taxon>Pezizomycotina</taxon>
        <taxon>Sordariomycetes</taxon>
        <taxon>Sordariomycetidae</taxon>
        <taxon>Sordariales</taxon>
        <taxon>Podosporaceae</taxon>
        <taxon>Podospora</taxon>
    </lineage>
</organism>
<feature type="region of interest" description="Disordered" evidence="1">
    <location>
        <begin position="148"/>
        <end position="186"/>
    </location>
</feature>
<protein>
    <submittedName>
        <fullName evidence="2">Uncharacterized protein</fullName>
    </submittedName>
</protein>
<keyword evidence="3" id="KW-1185">Reference proteome</keyword>
<evidence type="ECO:0000313" key="3">
    <source>
        <dbReference type="Proteomes" id="UP001270362"/>
    </source>
</evidence>
<feature type="compositionally biased region" description="Low complexity" evidence="1">
    <location>
        <begin position="156"/>
        <end position="179"/>
    </location>
</feature>
<dbReference type="AlphaFoldDB" id="A0AAE1C8F7"/>
<dbReference type="Proteomes" id="UP001270362">
    <property type="component" value="Unassembled WGS sequence"/>
</dbReference>
<accession>A0AAE1C8F7</accession>